<sequence length="141" mass="16029">MIYWETVVVNTTESLDMLTQVISEYRESVLTITTGYLGCLNHIKGDRWMCHLVIVDPVDMADKDKRKNETDPLAVGKEFLRELLSIDFPPPVLIITSESSAEFRQFCLDAGVAGYLTTPFSPETFRREIVRIFNLSPADPQ</sequence>
<gene>
    <name evidence="3" type="ORF">CEN88_299</name>
</gene>
<feature type="modified residue" description="4-aspartylphosphate" evidence="1">
    <location>
        <position position="56"/>
    </location>
</feature>
<dbReference type="EMBL" id="VMGL01000032">
    <property type="protein sequence ID" value="TSC96618.1"/>
    <property type="molecule type" value="Genomic_DNA"/>
</dbReference>
<dbReference type="Gene3D" id="3.40.50.2300">
    <property type="match status" value="1"/>
</dbReference>
<feature type="domain" description="Response regulatory" evidence="2">
    <location>
        <begin position="1"/>
        <end position="133"/>
    </location>
</feature>
<keyword evidence="1" id="KW-0597">Phosphoprotein</keyword>
<evidence type="ECO:0000259" key="2">
    <source>
        <dbReference type="PROSITE" id="PS50110"/>
    </source>
</evidence>
<evidence type="ECO:0000313" key="4">
    <source>
        <dbReference type="Proteomes" id="UP000318711"/>
    </source>
</evidence>
<dbReference type="InterPro" id="IPR001789">
    <property type="entry name" value="Sig_transdc_resp-reg_receiver"/>
</dbReference>
<evidence type="ECO:0000256" key="1">
    <source>
        <dbReference type="PROSITE-ProRule" id="PRU00169"/>
    </source>
</evidence>
<name>A0A554LUS2_9BACT</name>
<dbReference type="InterPro" id="IPR011006">
    <property type="entry name" value="CheY-like_superfamily"/>
</dbReference>
<organism evidence="3 4">
    <name type="scientific">Candidatus Berkelbacteria bacterium Licking1014_2</name>
    <dbReference type="NCBI Taxonomy" id="2017146"/>
    <lineage>
        <taxon>Bacteria</taxon>
        <taxon>Candidatus Berkelbacteria</taxon>
    </lineage>
</organism>
<comment type="caution">
    <text evidence="3">The sequence shown here is derived from an EMBL/GenBank/DDBJ whole genome shotgun (WGS) entry which is preliminary data.</text>
</comment>
<dbReference type="SUPFAM" id="SSF52172">
    <property type="entry name" value="CheY-like"/>
    <property type="match status" value="1"/>
</dbReference>
<reference evidence="3 4" key="1">
    <citation type="submission" date="2017-07" db="EMBL/GenBank/DDBJ databases">
        <title>Mechanisms for carbon and nitrogen cycling indicate functional differentiation within the Candidate Phyla Radiation.</title>
        <authorList>
            <person name="Danczak R.E."/>
            <person name="Johnston M.D."/>
            <person name="Kenah C."/>
            <person name="Slattery M."/>
            <person name="Wrighton K.C."/>
            <person name="Wilkins M.J."/>
        </authorList>
    </citation>
    <scope>NUCLEOTIDE SEQUENCE [LARGE SCALE GENOMIC DNA]</scope>
    <source>
        <strain evidence="3">Licking1014_2</strain>
    </source>
</reference>
<evidence type="ECO:0000313" key="3">
    <source>
        <dbReference type="EMBL" id="TSC96618.1"/>
    </source>
</evidence>
<proteinExistence type="predicted"/>
<dbReference type="GO" id="GO:0000160">
    <property type="term" value="P:phosphorelay signal transduction system"/>
    <property type="evidence" value="ECO:0007669"/>
    <property type="project" value="InterPro"/>
</dbReference>
<protein>
    <recommendedName>
        <fullName evidence="2">Response regulatory domain-containing protein</fullName>
    </recommendedName>
</protein>
<dbReference type="AlphaFoldDB" id="A0A554LUS2"/>
<dbReference type="Proteomes" id="UP000318711">
    <property type="component" value="Unassembled WGS sequence"/>
</dbReference>
<dbReference type="PROSITE" id="PS50110">
    <property type="entry name" value="RESPONSE_REGULATORY"/>
    <property type="match status" value="1"/>
</dbReference>
<accession>A0A554LUS2</accession>